<feature type="compositionally biased region" description="Basic and acidic residues" evidence="17">
    <location>
        <begin position="1706"/>
        <end position="1726"/>
    </location>
</feature>
<feature type="transmembrane region" description="Helical" evidence="18">
    <location>
        <begin position="579"/>
        <end position="598"/>
    </location>
</feature>
<evidence type="ECO:0000256" key="15">
    <source>
        <dbReference type="ARBA" id="ARBA00023273"/>
    </source>
</evidence>
<dbReference type="Proteomes" id="UP001652642">
    <property type="component" value="Chromosome 6"/>
</dbReference>
<evidence type="ECO:0000256" key="4">
    <source>
        <dbReference type="ARBA" id="ARBA00022692"/>
    </source>
</evidence>
<dbReference type="RefSeq" id="XP_020641158.2">
    <property type="nucleotide sequence ID" value="XM_020785499.2"/>
</dbReference>
<feature type="compositionally biased region" description="Polar residues" evidence="17">
    <location>
        <begin position="2021"/>
        <end position="2034"/>
    </location>
</feature>
<feature type="transmembrane region" description="Helical" evidence="18">
    <location>
        <begin position="413"/>
        <end position="438"/>
    </location>
</feature>
<feature type="region of interest" description="Disordered" evidence="17">
    <location>
        <begin position="728"/>
        <end position="849"/>
    </location>
</feature>
<feature type="compositionally biased region" description="Polar residues" evidence="17">
    <location>
        <begin position="2282"/>
        <end position="2291"/>
    </location>
</feature>
<feature type="compositionally biased region" description="Basic and acidic residues" evidence="17">
    <location>
        <begin position="1498"/>
        <end position="1531"/>
    </location>
</feature>
<feature type="region of interest" description="Disordered" evidence="17">
    <location>
        <begin position="2830"/>
        <end position="2851"/>
    </location>
</feature>
<feature type="compositionally biased region" description="Low complexity" evidence="17">
    <location>
        <begin position="2366"/>
        <end position="2376"/>
    </location>
</feature>
<keyword evidence="13" id="KW-0807">Transducer</keyword>
<feature type="region of interest" description="Disordered" evidence="17">
    <location>
        <begin position="2975"/>
        <end position="3002"/>
    </location>
</feature>
<feature type="domain" description="G-protein coupled receptors family 3 profile" evidence="20">
    <location>
        <begin position="415"/>
        <end position="665"/>
    </location>
</feature>
<evidence type="ECO:0000259" key="20">
    <source>
        <dbReference type="PROSITE" id="PS50259"/>
    </source>
</evidence>
<feature type="compositionally biased region" description="Basic residues" evidence="17">
    <location>
        <begin position="739"/>
        <end position="749"/>
    </location>
</feature>
<feature type="signal peptide" evidence="19">
    <location>
        <begin position="1"/>
        <end position="21"/>
    </location>
</feature>
<feature type="compositionally biased region" description="Polar residues" evidence="17">
    <location>
        <begin position="2576"/>
        <end position="2591"/>
    </location>
</feature>
<feature type="region of interest" description="Disordered" evidence="17">
    <location>
        <begin position="1487"/>
        <end position="1550"/>
    </location>
</feature>
<feature type="compositionally biased region" description="Basic and acidic residues" evidence="17">
    <location>
        <begin position="2482"/>
        <end position="2498"/>
    </location>
</feature>
<feature type="transmembrane region" description="Helical" evidence="18">
    <location>
        <begin position="525"/>
        <end position="546"/>
    </location>
</feature>
<dbReference type="PANTHER" id="PTHR32546">
    <property type="entry name" value="G-PROTEIN COUPLED RECEPTOR 158-RELATED"/>
    <property type="match status" value="1"/>
</dbReference>
<evidence type="ECO:0000256" key="1">
    <source>
        <dbReference type="ARBA" id="ARBA00004487"/>
    </source>
</evidence>
<dbReference type="CDD" id="cd15293">
    <property type="entry name" value="7tmC_GPR158-like"/>
    <property type="match status" value="1"/>
</dbReference>
<feature type="compositionally biased region" description="Basic and acidic residues" evidence="17">
    <location>
        <begin position="2992"/>
        <end position="3002"/>
    </location>
</feature>
<dbReference type="KEGG" id="pvt:110074839"/>
<feature type="compositionally biased region" description="Basic and acidic residues" evidence="17">
    <location>
        <begin position="2101"/>
        <end position="2118"/>
    </location>
</feature>
<dbReference type="InterPro" id="IPR054714">
    <property type="entry name" value="GPR158_179_extracellular"/>
</dbReference>
<dbReference type="GeneID" id="110074839"/>
<feature type="compositionally biased region" description="Basic and acidic residues" evidence="17">
    <location>
        <begin position="2185"/>
        <end position="2202"/>
    </location>
</feature>
<protein>
    <submittedName>
        <fullName evidence="22">Probable G-protein coupled receptor 179</fullName>
    </submittedName>
</protein>
<dbReference type="PROSITE" id="PS50259">
    <property type="entry name" value="G_PROTEIN_RECEP_F3_4"/>
    <property type="match status" value="1"/>
</dbReference>
<evidence type="ECO:0000256" key="7">
    <source>
        <dbReference type="ARBA" id="ARBA00023018"/>
    </source>
</evidence>
<feature type="compositionally biased region" description="Basic and acidic residues" evidence="17">
    <location>
        <begin position="821"/>
        <end position="842"/>
    </location>
</feature>
<dbReference type="CTD" id="440435"/>
<keyword evidence="10" id="KW-1015">Disulfide bond</keyword>
<feature type="region of interest" description="Disordered" evidence="17">
    <location>
        <begin position="1777"/>
        <end position="1880"/>
    </location>
</feature>
<comment type="subcellular location">
    <subcellularLocation>
        <location evidence="1">Cell projection</location>
        <location evidence="1">Neuron projection</location>
    </subcellularLocation>
    <subcellularLocation>
        <location evidence="16">Postsynaptic cell membrane</location>
        <topology evidence="16">Multi-pass membrane protein</topology>
    </subcellularLocation>
</comment>
<feature type="compositionally biased region" description="Basic and acidic residues" evidence="17">
    <location>
        <begin position="926"/>
        <end position="937"/>
    </location>
</feature>
<feature type="region of interest" description="Disordered" evidence="17">
    <location>
        <begin position="1936"/>
        <end position="1982"/>
    </location>
</feature>
<feature type="compositionally biased region" description="Low complexity" evidence="17">
    <location>
        <begin position="2055"/>
        <end position="2068"/>
    </location>
</feature>
<feature type="region of interest" description="Disordered" evidence="17">
    <location>
        <begin position="1138"/>
        <end position="1208"/>
    </location>
</feature>
<feature type="compositionally biased region" description="Basic and acidic residues" evidence="17">
    <location>
        <begin position="1071"/>
        <end position="1098"/>
    </location>
</feature>
<evidence type="ECO:0000256" key="3">
    <source>
        <dbReference type="ARBA" id="ARBA00022475"/>
    </source>
</evidence>
<feature type="compositionally biased region" description="Basic and acidic residues" evidence="17">
    <location>
        <begin position="2164"/>
        <end position="2173"/>
    </location>
</feature>
<keyword evidence="15" id="KW-0966">Cell projection</keyword>
<feature type="compositionally biased region" description="Basic and acidic residues" evidence="17">
    <location>
        <begin position="1419"/>
        <end position="1439"/>
    </location>
</feature>
<feature type="compositionally biased region" description="Basic and acidic residues" evidence="17">
    <location>
        <begin position="2334"/>
        <end position="2343"/>
    </location>
</feature>
<feature type="compositionally biased region" description="Low complexity" evidence="17">
    <location>
        <begin position="2605"/>
        <end position="2636"/>
    </location>
</feature>
<dbReference type="InterPro" id="IPR017978">
    <property type="entry name" value="GPCR_3_C"/>
</dbReference>
<feature type="compositionally biased region" description="Basic and acidic residues" evidence="17">
    <location>
        <begin position="1733"/>
        <end position="1742"/>
    </location>
</feature>
<dbReference type="InterPro" id="IPR043458">
    <property type="entry name" value="GPR158/179"/>
</dbReference>
<feature type="compositionally biased region" description="Basic and acidic residues" evidence="17">
    <location>
        <begin position="1186"/>
        <end position="1208"/>
    </location>
</feature>
<feature type="region of interest" description="Disordered" evidence="17">
    <location>
        <begin position="1024"/>
        <end position="1043"/>
    </location>
</feature>
<feature type="compositionally biased region" description="Polar residues" evidence="17">
    <location>
        <begin position="2401"/>
        <end position="2410"/>
    </location>
</feature>
<feature type="region of interest" description="Disordered" evidence="17">
    <location>
        <begin position="1350"/>
        <end position="1450"/>
    </location>
</feature>
<feature type="region of interest" description="Disordered" evidence="17">
    <location>
        <begin position="926"/>
        <end position="1011"/>
    </location>
</feature>
<feature type="region of interest" description="Disordered" evidence="17">
    <location>
        <begin position="2888"/>
        <end position="2913"/>
    </location>
</feature>
<feature type="region of interest" description="Disordered" evidence="17">
    <location>
        <begin position="2565"/>
        <end position="2636"/>
    </location>
</feature>
<feature type="region of interest" description="Disordered" evidence="17">
    <location>
        <begin position="1996"/>
        <end position="2424"/>
    </location>
</feature>
<feature type="compositionally biased region" description="Basic and acidic residues" evidence="17">
    <location>
        <begin position="2212"/>
        <end position="2223"/>
    </location>
</feature>
<evidence type="ECO:0000256" key="2">
    <source>
        <dbReference type="ARBA" id="ARBA00007242"/>
    </source>
</evidence>
<dbReference type="Pfam" id="PF00003">
    <property type="entry name" value="7tm_3"/>
    <property type="match status" value="1"/>
</dbReference>
<keyword evidence="11 22" id="KW-0675">Receptor</keyword>
<dbReference type="Gene3D" id="3.30.450.20">
    <property type="entry name" value="PAS domain"/>
    <property type="match status" value="1"/>
</dbReference>
<feature type="chain" id="PRO_5045860732" evidence="19">
    <location>
        <begin position="22"/>
        <end position="3002"/>
    </location>
</feature>
<keyword evidence="9 18" id="KW-0472">Membrane</keyword>
<feature type="transmembrane region" description="Helical" evidence="18">
    <location>
        <begin position="485"/>
        <end position="504"/>
    </location>
</feature>
<evidence type="ECO:0000313" key="22">
    <source>
        <dbReference type="RefSeq" id="XP_020641158.2"/>
    </source>
</evidence>
<evidence type="ECO:0000256" key="5">
    <source>
        <dbReference type="ARBA" id="ARBA00022729"/>
    </source>
</evidence>
<feature type="compositionally biased region" description="Polar residues" evidence="17">
    <location>
        <begin position="2119"/>
        <end position="2139"/>
    </location>
</feature>
<organism evidence="21 22">
    <name type="scientific">Pogona vitticeps</name>
    <name type="common">central bearded dragon</name>
    <dbReference type="NCBI Taxonomy" id="103695"/>
    <lineage>
        <taxon>Eukaryota</taxon>
        <taxon>Metazoa</taxon>
        <taxon>Chordata</taxon>
        <taxon>Craniata</taxon>
        <taxon>Vertebrata</taxon>
        <taxon>Euteleostomi</taxon>
        <taxon>Lepidosauria</taxon>
        <taxon>Squamata</taxon>
        <taxon>Bifurcata</taxon>
        <taxon>Unidentata</taxon>
        <taxon>Episquamata</taxon>
        <taxon>Toxicofera</taxon>
        <taxon>Iguania</taxon>
        <taxon>Acrodonta</taxon>
        <taxon>Agamidae</taxon>
        <taxon>Amphibolurinae</taxon>
        <taxon>Pogona</taxon>
    </lineage>
</organism>
<feature type="compositionally biased region" description="Basic and acidic residues" evidence="17">
    <location>
        <begin position="1361"/>
        <end position="1392"/>
    </location>
</feature>
<keyword evidence="4 18" id="KW-0812">Transmembrane</keyword>
<keyword evidence="14" id="KW-0628">Postsynaptic cell membrane</keyword>
<feature type="transmembrane region" description="Helical" evidence="18">
    <location>
        <begin position="450"/>
        <end position="473"/>
    </location>
</feature>
<feature type="region of interest" description="Disordered" evidence="17">
    <location>
        <begin position="2700"/>
        <end position="2725"/>
    </location>
</feature>
<name>A0A6J0T1G7_9SAUR</name>
<gene>
    <name evidence="22" type="primary">GPR179</name>
</gene>
<comment type="similarity">
    <text evidence="2">Belongs to the G-protein coupled receptor 3 family.</text>
</comment>
<feature type="compositionally biased region" description="Basic and acidic residues" evidence="17">
    <location>
        <begin position="2839"/>
        <end position="2851"/>
    </location>
</feature>
<proteinExistence type="inferred from homology"/>
<feature type="region of interest" description="Disordered" evidence="17">
    <location>
        <begin position="1056"/>
        <end position="1115"/>
    </location>
</feature>
<evidence type="ECO:0000256" key="19">
    <source>
        <dbReference type="SAM" id="SignalP"/>
    </source>
</evidence>
<feature type="region of interest" description="Disordered" evidence="17">
    <location>
        <begin position="1599"/>
        <end position="1663"/>
    </location>
</feature>
<feature type="region of interest" description="Disordered" evidence="17">
    <location>
        <begin position="1908"/>
        <end position="1927"/>
    </location>
</feature>
<evidence type="ECO:0000256" key="6">
    <source>
        <dbReference type="ARBA" id="ARBA00022989"/>
    </source>
</evidence>
<keyword evidence="8" id="KW-0297">G-protein coupled receptor</keyword>
<feature type="compositionally biased region" description="Basic and acidic residues" evidence="17">
    <location>
        <begin position="2295"/>
        <end position="2306"/>
    </location>
</feature>
<feature type="compositionally biased region" description="Basic and acidic residues" evidence="17">
    <location>
        <begin position="2272"/>
        <end position="2281"/>
    </location>
</feature>
<feature type="compositionally biased region" description="Basic and acidic residues" evidence="17">
    <location>
        <begin position="960"/>
        <end position="971"/>
    </location>
</feature>
<evidence type="ECO:0000256" key="9">
    <source>
        <dbReference type="ARBA" id="ARBA00023136"/>
    </source>
</evidence>
<accession>A0A6J0T1G7</accession>
<evidence type="ECO:0000256" key="12">
    <source>
        <dbReference type="ARBA" id="ARBA00023180"/>
    </source>
</evidence>
<dbReference type="GO" id="GO:0043005">
    <property type="term" value="C:neuron projection"/>
    <property type="evidence" value="ECO:0007669"/>
    <property type="project" value="UniProtKB-SubCell"/>
</dbReference>
<evidence type="ECO:0000256" key="11">
    <source>
        <dbReference type="ARBA" id="ARBA00023170"/>
    </source>
</evidence>
<keyword evidence="5 19" id="KW-0732">Signal</keyword>
<feature type="compositionally biased region" description="Basic residues" evidence="17">
    <location>
        <begin position="1176"/>
        <end position="1185"/>
    </location>
</feature>
<dbReference type="GO" id="GO:0045211">
    <property type="term" value="C:postsynaptic membrane"/>
    <property type="evidence" value="ECO:0007669"/>
    <property type="project" value="UniProtKB-SubCell"/>
</dbReference>
<feature type="compositionally biased region" description="Basic and acidic residues" evidence="17">
    <location>
        <begin position="1795"/>
        <end position="1804"/>
    </location>
</feature>
<evidence type="ECO:0000256" key="18">
    <source>
        <dbReference type="SAM" id="Phobius"/>
    </source>
</evidence>
<feature type="compositionally biased region" description="Basic and acidic residues" evidence="17">
    <location>
        <begin position="2355"/>
        <end position="2364"/>
    </location>
</feature>
<feature type="compositionally biased region" description="Basic and acidic residues" evidence="17">
    <location>
        <begin position="2251"/>
        <end position="2260"/>
    </location>
</feature>
<evidence type="ECO:0000256" key="8">
    <source>
        <dbReference type="ARBA" id="ARBA00023040"/>
    </source>
</evidence>
<dbReference type="GO" id="GO:0004930">
    <property type="term" value="F:G protein-coupled receptor activity"/>
    <property type="evidence" value="ECO:0007669"/>
    <property type="project" value="UniProtKB-KW"/>
</dbReference>
<dbReference type="InParanoid" id="A0A6J0T1G7"/>
<dbReference type="Pfam" id="PF22572">
    <property type="entry name" value="GPR158_179_EC"/>
    <property type="match status" value="1"/>
</dbReference>
<dbReference type="OrthoDB" id="5823771at2759"/>
<keyword evidence="12" id="KW-0325">Glycoprotein</keyword>
<feature type="compositionally biased region" description="Polar residues" evidence="17">
    <location>
        <begin position="972"/>
        <end position="986"/>
    </location>
</feature>
<keyword evidence="7" id="KW-0770">Synapse</keyword>
<evidence type="ECO:0000256" key="17">
    <source>
        <dbReference type="SAM" id="MobiDB-lite"/>
    </source>
</evidence>
<feature type="compositionally biased region" description="Polar residues" evidence="17">
    <location>
        <begin position="2042"/>
        <end position="2054"/>
    </location>
</feature>
<feature type="compositionally biased region" description="Low complexity" evidence="17">
    <location>
        <begin position="1748"/>
        <end position="1764"/>
    </location>
</feature>
<keyword evidence="21" id="KW-1185">Reference proteome</keyword>
<dbReference type="CDD" id="cd00054">
    <property type="entry name" value="EGF_CA"/>
    <property type="match status" value="1"/>
</dbReference>
<evidence type="ECO:0000313" key="21">
    <source>
        <dbReference type="Proteomes" id="UP001652642"/>
    </source>
</evidence>
<feature type="compositionally biased region" description="Basic and acidic residues" evidence="17">
    <location>
        <begin position="2378"/>
        <end position="2389"/>
    </location>
</feature>
<feature type="compositionally biased region" description="Polar residues" evidence="17">
    <location>
        <begin position="1350"/>
        <end position="1360"/>
    </location>
</feature>
<evidence type="ECO:0000256" key="10">
    <source>
        <dbReference type="ARBA" id="ARBA00023157"/>
    </source>
</evidence>
<keyword evidence="6 18" id="KW-1133">Transmembrane helix</keyword>
<keyword evidence="3" id="KW-1003">Cell membrane</keyword>
<feature type="compositionally biased region" description="Basic and acidic residues" evidence="17">
    <location>
        <begin position="1939"/>
        <end position="1971"/>
    </location>
</feature>
<feature type="region of interest" description="Disordered" evidence="17">
    <location>
        <begin position="2462"/>
        <end position="2498"/>
    </location>
</feature>
<feature type="compositionally biased region" description="Basic and acidic residues" evidence="17">
    <location>
        <begin position="1911"/>
        <end position="1923"/>
    </location>
</feature>
<evidence type="ECO:0000256" key="13">
    <source>
        <dbReference type="ARBA" id="ARBA00023224"/>
    </source>
</evidence>
<dbReference type="PANTHER" id="PTHR32546:SF7">
    <property type="entry name" value="G-PROTEIN COUPLED RECEPTOR 179-RELATED"/>
    <property type="match status" value="1"/>
</dbReference>
<reference evidence="22" key="1">
    <citation type="submission" date="2025-08" db="UniProtKB">
        <authorList>
            <consortium name="RefSeq"/>
        </authorList>
    </citation>
    <scope>IDENTIFICATION</scope>
</reference>
<feature type="transmembrane region" description="Helical" evidence="18">
    <location>
        <begin position="641"/>
        <end position="663"/>
    </location>
</feature>
<feature type="region of interest" description="Disordered" evidence="17">
    <location>
        <begin position="1686"/>
        <end position="1765"/>
    </location>
</feature>
<evidence type="ECO:0000256" key="16">
    <source>
        <dbReference type="ARBA" id="ARBA00034104"/>
    </source>
</evidence>
<evidence type="ECO:0000256" key="14">
    <source>
        <dbReference type="ARBA" id="ARBA00023257"/>
    </source>
</evidence>
<sequence>MEISLLRLLFVCCFHLEILWAAGIFQHQYSAPPKARTPKTKDWMPSSSSSSSSSLASAFTWVPTPNLEKADPEGLEAAVAFLYSGDVLSLLQANCSQRFEVRDMGKASGPAPALRSYLRGATDTLTHATNFLNMVFQTNDIRESSVKEDVEWYHALVRSVMDGDPQIYRAVLTFDAHPVSSKPQLMVQATKENNEILLQDLSASAENLRNLTWENEWYNFFRFQRAPLLYKRILSNDLKTLDTPKWSQGDSYVMDSGHVKWSTPFLECEDGKFLPNWMVTLSSSFYGLKPDLNPEFKGVVRMDVKIQNVDINQCATGQGWFANTHQCDLNSTQCVPQEKQGFVLGRYLCLCKPGFYGISKASSSPTATNNGQSEEDASQYGATASGNWLECRPCREGCSTCIDGTPCLVQEDWLLRAAVLAFQAFCMLAVFFSMLVSYHFRKSKRIRASGVVLLETILFGSLLLYFPVFILYFKPSIFRCIVLRWVRMLGFAIVYGTITLKLYRVLKIFLSRTAQRVPYMSSRRVLKMLALILLLVLWFLSAWTVGMLENIEKNIPLVVLSQTTRGLQFFICDHDRWDYMMVVAEMLFLLWGSFLCYATRTVPSAFHEPRYMGIALHNELITSTAFHVVRFLMVPSLHPDWTLLLFFVHTHVTTTMTLALLFIPKFLHAGSPLREEIAAEVYEDELDMRRSGSYLNSSITSAWSEHSLDPDDIRDELKKLYTQLEVHKTKKMAANNPHLQKKRSSKRGLGRSIMRRITELPESMSRQCSKEEKDGSVGGGNASRSGSYKRRRLDSGSSSVKLKDDSSSKPKVASSLKKSHSTYDHTRNTKENNLPTRHESYKEAPLLDSMMRKKLAKKASERSNSDSLDDSAPLVYKSASAHNLMAERKPLHPRPSPLQKSLSVVTSAKEKALLLTNRAYLEDSSKLAQDKEKKAATEDSTTESEVSGHTEVTDVSSKAAGKDWQTDDTSERTVSSLLEDGSSSQDIVCPWESVTAPSTPSENKSQKHVTYAPIRSLSINTSELPGRRHHASKKIPPEPPIRQQSLVHTFERKDVTPWDAQEQTQTSGQCLKKDDKDRPMLADVHLSKMEESLEKTEVQRNQQTEDNVPPSTPAGLTRLASIAAEVCPWEVMEVPIPRKKDPELSESDSQKSSPEKQIPIPKSTMKSLGLAIKAFNRSRMKTNIRARKDDEGSPKKTGRETSGKNEKHQVAEGALMSVGGSPRQRVISRGSREIVSKQATICPWDEEEEELSSSHKSSPRKVLEVCPWEASADGLTQDRASSTEAPASTCTNRLHWIKSQRESVCPWETIDDDQTKEEKISNISPIVLKTEKKAETCPWELEEVMLSTRSEAQEKASSFYDSRDIKKPPLGTEVRKSPDLSKAEEKKSRSVESHTFSPTKLEGSTDVKTEVCPWEAEESLSKQKMSEEDRERSSREKGTTPRAEAIKTYQEHTVCPWEIMESPERIDAKTTLSQRVSDNVTSIKTAICPWESSDTPSEEAREESREDPKRFEGRKLRSPLSEEIKDRESTPRDSVCPWEDAGAADSSTKPAGKILDLGKIVLKKSSSGDSKKVEVCPWETKTAEVCPWEVVSSTMEKGVEEMEGQLSKGITLKARPPLKGLEDSKQRESVCPWEDTEAEAASLKPSAKTLEPNKASSDSFQSKKAEIAPWEIQEAKIDIKTAICPWESDDTPVHTKKFNKDASSLSKDEKKETRDTAPEKDDDGTRESVCPWERTEDKEILIKPKPQSSGVSKGSSNKSGSVESFKAAVCPWESEGIEVSTKADISPWDTTPAPSDKRSSRHDAGGTLKRTGDVASKPLEKASSSRENICPWETIDTDDSSSEPSAKRPDLAKVKSKKSSSTDSLKAEVCPWESQEGEPSIKAAVCPWEAPESPVGERPSFKSVGAFERPAPQKEAGHSKTTEKIISPLESICPWETMDTDKPLSEVSAKSREVSKVSSKKSDSSDTHKAEVCPWESQEAEPSVKAAICPWDVPESLVDQRPSSKGAEALERHKSVPLEQASHSKATEKVSSPQEAICPSETMDTSEPSSQSRVKSLGLSKSYKLSSGTDTLKAEVCPWESQEAEPSTKSDVCPWEVSETSVDKRPSLKRAGALEKSKSTSLEQTIHSKTVEKTSSPQESVCPWESVNPSEFSAKPGQSKVTSKKSDSAESLKAEVCPWEVVEESVLRKDDGSRALQREDSRSTSPRSISEAMERLSRSRDDVCPWESMELEGPSMRSAGQSPALSKAGSKKSDSAESLKAEVCPWDVVEESVLRKDDDQRANSTSTSPRSISEAMERLSRSRDDVCPWESMELEGPSMRSAGQSPALSKAGSKKSDSAESLKAEVCPWDVVEESVSRKDDDQRASSTSTSPKSISEAMERLSRSREDICPWESMELEGSSPRSAGQSPALSKAGSKKSDSAESLRAEICPWEFIEEEEVSTKTEVYPWTAAMAPFEKGKLKQDPAETLKRKKDQVPLGALDSKKTGGESSFKKIEKSKSHQESASLWKSMEFDKPPAKITRSLDLLQVSSKKSESVESLKAEICPWEFQEIPTHAKAEICPWEVTEGPPERGTLKNYQGMVSSDETSTSPIMRLLKTEQRRGSQQESVSSCESVELSQTQSPSLPKSGSKKSVSVESLRAEVCPWETEEEEPSGKIETYLPKTAAIPFNEGSLRQHISQGKTQLSPGVIKTGGETVSKKIEKTHSHPELAYPQKSTDELSVKPSSKSLDLPKVVFVKSDSIESLKSEICPWEIQETGASTKSEVCPWEVVGAPLDRETSSRDGAAISKKDMKVDSASLIGTIRTPEKGRSIRESICSWGSIAAVDVSASNTSASLSSKKPDSRNDSKKTEICPWETDQLEKEDICPREARLVIATEDERAMPYARAAEMPAASMKRSQSEQEGLPEHKPLCRSLPETTLPIDLSKGSGPMVEVLAKSRHDSTIADICPWEAEEDPTATRKDSAGITKALSEVCPWEIEDTSPTSASSAKSKAGEKPKADKA</sequence>